<name>A0AAE6D0J0_9BBAC</name>
<keyword evidence="3" id="KW-1185">Reference proteome</keyword>
<keyword evidence="1" id="KW-0472">Membrane</keyword>
<evidence type="ECO:0000256" key="1">
    <source>
        <dbReference type="SAM" id="Phobius"/>
    </source>
</evidence>
<organism evidence="2 3">
    <name type="scientific">Hyphantria cunea granulovirus</name>
    <dbReference type="NCBI Taxonomy" id="307448"/>
    <lineage>
        <taxon>Viruses</taxon>
        <taxon>Viruses incertae sedis</taxon>
        <taxon>Naldaviricetes</taxon>
        <taxon>Lefavirales</taxon>
        <taxon>Baculoviridae</taxon>
        <taxon>Betabaculovirus</taxon>
        <taxon>Betabaculovirus hycuneae</taxon>
    </lineage>
</organism>
<dbReference type="InterPro" id="IPR008005">
    <property type="entry name" value="PIF6"/>
</dbReference>
<sequence length="129" mass="15156">MSSAPDLLDILQKYKWQIVSNNYVEVIPADREDAWNDIIITALRSTPFDFRSHLRRSNLEHFDYNAPIYYNLKTKTLSVLNDNVLKSLTPPRYPTINTELIKPIHVITIFILLILAYIGWRYGGERLYK</sequence>
<dbReference type="Pfam" id="PF05341">
    <property type="entry name" value="PIF6"/>
    <property type="match status" value="1"/>
</dbReference>
<evidence type="ECO:0000313" key="2">
    <source>
        <dbReference type="EMBL" id="QBQ01653.1"/>
    </source>
</evidence>
<proteinExistence type="predicted"/>
<keyword evidence="1" id="KW-0812">Transmembrane</keyword>
<feature type="transmembrane region" description="Helical" evidence="1">
    <location>
        <begin position="100"/>
        <end position="120"/>
    </location>
</feature>
<dbReference type="Proteomes" id="UP000831479">
    <property type="component" value="Segment"/>
</dbReference>
<keyword evidence="1" id="KW-1133">Transmembrane helix</keyword>
<protein>
    <submittedName>
        <fullName evidence="2">Pif-6</fullName>
    </submittedName>
</protein>
<gene>
    <name evidence="2" type="ORF">HycuGV_00100</name>
</gene>
<evidence type="ECO:0000313" key="3">
    <source>
        <dbReference type="Proteomes" id="UP000831479"/>
    </source>
</evidence>
<accession>A0AAE6D0J0</accession>
<dbReference type="EMBL" id="MH923363">
    <property type="protein sequence ID" value="QBQ01653.1"/>
    <property type="molecule type" value="Genomic_DNA"/>
</dbReference>
<reference evidence="2" key="1">
    <citation type="journal article" date="2019" name="Genomics">
        <title>Genome sequence analysis and organization of the Hyphantria cunea granulovirus (HycuGV-Hc1) from Turkey.</title>
        <authorList>
            <person name="Gencer D."/>
            <person name="Bayramoglu Z."/>
            <person name="Nalcacioglu R."/>
            <person name="Demirbag Z."/>
            <person name="Demir I."/>
        </authorList>
    </citation>
    <scope>NUCLEOTIDE SEQUENCE</scope>
    <source>
        <strain evidence="2">Hc1</strain>
    </source>
</reference>